<dbReference type="EMBL" id="CP116805">
    <property type="protein sequence ID" value="WCL54671.1"/>
    <property type="molecule type" value="Genomic_DNA"/>
</dbReference>
<dbReference type="RefSeq" id="WP_289504390.1">
    <property type="nucleotide sequence ID" value="NZ_CP116805.1"/>
</dbReference>
<keyword evidence="2" id="KW-1185">Reference proteome</keyword>
<evidence type="ECO:0008006" key="3">
    <source>
        <dbReference type="Google" id="ProtNLM"/>
    </source>
</evidence>
<dbReference type="Proteomes" id="UP001217500">
    <property type="component" value="Chromosome"/>
</dbReference>
<dbReference type="KEGG" id="gso:PH603_02715"/>
<accession>A0AAE9XQV0</accession>
<evidence type="ECO:0000313" key="2">
    <source>
        <dbReference type="Proteomes" id="UP001217500"/>
    </source>
</evidence>
<protein>
    <recommendedName>
        <fullName evidence="3">PAS domain-containing protein</fullName>
    </recommendedName>
</protein>
<organism evidence="1 2">
    <name type="scientific">Gimibacter soli</name>
    <dbReference type="NCBI Taxonomy" id="3024400"/>
    <lineage>
        <taxon>Bacteria</taxon>
        <taxon>Pseudomonadati</taxon>
        <taxon>Pseudomonadota</taxon>
        <taxon>Alphaproteobacteria</taxon>
        <taxon>Kordiimonadales</taxon>
        <taxon>Temperatibacteraceae</taxon>
        <taxon>Gimibacter</taxon>
    </lineage>
</organism>
<reference evidence="1" key="1">
    <citation type="submission" date="2023-01" db="EMBL/GenBank/DDBJ databases">
        <title>The genome sequence of Kordiimonadaceae bacterium 6D33.</title>
        <authorList>
            <person name="Liu Y."/>
        </authorList>
    </citation>
    <scope>NUCLEOTIDE SEQUENCE</scope>
    <source>
        <strain evidence="1">6D33</strain>
    </source>
</reference>
<proteinExistence type="predicted"/>
<name>A0AAE9XQV0_9PROT</name>
<evidence type="ECO:0000313" key="1">
    <source>
        <dbReference type="EMBL" id="WCL54671.1"/>
    </source>
</evidence>
<dbReference type="AlphaFoldDB" id="A0AAE9XQV0"/>
<sequence length="406" mass="44033">MDDKDQWESSEGAAPAGEEDDFFTYKDAVGEERRLHLAAFEFWRSLRAGRDLPLFRDLTAEGLSPFKANCLLLDVSNPGEYRVRAIGERFAVLIDHPVSKGHDLSEIGDGFAHELVQLLSAESPAFRAAEFEFTEDRVESRGIMLPLSLDGDGVQFLMVVATFRRHSTEGLAEFHTPATPTPAAEAPVAVSMPVADFRLEAALPPALAAAVGEGVAAAKKVVRMDEGGRESLYAALGRALAIYEQADSDPASFEALLGDAGIKAQARAPFTPVLKLVFGKGYDKTRLTEYAAALAHAVKNGVRSEDLPDFLMKMPGGIKGCVREERSTRRRKRSGRTARDPLSGIRSMVAAMPARRLKDIAAEAAPGDDICLLLARRNDDGELEPLGLAKADPSQLTAILRRQTFT</sequence>
<gene>
    <name evidence="1" type="ORF">PH603_02715</name>
</gene>